<keyword evidence="1" id="KW-0472">Membrane</keyword>
<protein>
    <submittedName>
        <fullName evidence="2">Uncharacterized protein</fullName>
    </submittedName>
</protein>
<keyword evidence="3" id="KW-1185">Reference proteome</keyword>
<dbReference type="RefSeq" id="WP_310459138.1">
    <property type="nucleotide sequence ID" value="NZ_JAVKPH010000042.1"/>
</dbReference>
<name>A0ABU1FDS6_9RHOB</name>
<dbReference type="Proteomes" id="UP001247754">
    <property type="component" value="Unassembled WGS sequence"/>
</dbReference>
<accession>A0ABU1FDS6</accession>
<keyword evidence="1" id="KW-1133">Transmembrane helix</keyword>
<gene>
    <name evidence="2" type="ORF">RGD00_20650</name>
</gene>
<dbReference type="EMBL" id="JAVKPH010000042">
    <property type="protein sequence ID" value="MDR5655026.1"/>
    <property type="molecule type" value="Genomic_DNA"/>
</dbReference>
<proteinExistence type="predicted"/>
<feature type="transmembrane region" description="Helical" evidence="1">
    <location>
        <begin position="65"/>
        <end position="82"/>
    </location>
</feature>
<sequence>MELLLLTATGVVFALWAVLAFRVLFRLRARAVERSGAMFPGLGATLATVGDFARAPDFARDRRRLAGVTAGLFALILLRLALMA</sequence>
<evidence type="ECO:0000256" key="1">
    <source>
        <dbReference type="SAM" id="Phobius"/>
    </source>
</evidence>
<evidence type="ECO:0000313" key="3">
    <source>
        <dbReference type="Proteomes" id="UP001247754"/>
    </source>
</evidence>
<evidence type="ECO:0000313" key="2">
    <source>
        <dbReference type="EMBL" id="MDR5655026.1"/>
    </source>
</evidence>
<organism evidence="2 3">
    <name type="scientific">Ruixingdingia sedimenti</name>
    <dbReference type="NCBI Taxonomy" id="3073604"/>
    <lineage>
        <taxon>Bacteria</taxon>
        <taxon>Pseudomonadati</taxon>
        <taxon>Pseudomonadota</taxon>
        <taxon>Alphaproteobacteria</taxon>
        <taxon>Rhodobacterales</taxon>
        <taxon>Paracoccaceae</taxon>
        <taxon>Ruixingdingia</taxon>
    </lineage>
</organism>
<comment type="caution">
    <text evidence="2">The sequence shown here is derived from an EMBL/GenBank/DDBJ whole genome shotgun (WGS) entry which is preliminary data.</text>
</comment>
<keyword evidence="1" id="KW-0812">Transmembrane</keyword>
<reference evidence="2 3" key="1">
    <citation type="submission" date="2023-09" db="EMBL/GenBank/DDBJ databases">
        <title>Xinfangfangia sedmenti sp. nov., isolated the sedment.</title>
        <authorList>
            <person name="Xu L."/>
        </authorList>
    </citation>
    <scope>NUCLEOTIDE SEQUENCE [LARGE SCALE GENOMIC DNA]</scope>
    <source>
        <strain evidence="2 3">LG-4</strain>
    </source>
</reference>